<reference evidence="2" key="1">
    <citation type="submission" date="2021-01" db="EMBL/GenBank/DDBJ databases">
        <authorList>
            <consortium name="Genoscope - CEA"/>
            <person name="William W."/>
        </authorList>
    </citation>
    <scope>NUCLEOTIDE SEQUENCE</scope>
</reference>
<dbReference type="EMBL" id="CAJJDP010000016">
    <property type="protein sequence ID" value="CAD8144678.1"/>
    <property type="molecule type" value="Genomic_DNA"/>
</dbReference>
<dbReference type="OMA" id="QFKIFAH"/>
<evidence type="ECO:0000313" key="2">
    <source>
        <dbReference type="EMBL" id="CAD8144678.1"/>
    </source>
</evidence>
<sequence length="242" mass="27958">MGAVQICIKQRNSDQQTEYYIPTIQKRKQLIKHSHKQNTLIPPLSQLGEEYESLELLELSLQENSINLSINKTATLNCGCTNPQSIQFNPNLNLSLNSIIPNQQTNHNLPFLDFFEQKEQEIMQKKQAYKDSQFKIFAHKQGEKKGGHAQSINSNSIGQRAKNINNEDSPVLIQRDSETNTKKSILKNKKQILTNQLQRGVSLRQQQQIINNDTQSQRTSKSQKRVKFDPKIFRPKNSHFFQ</sequence>
<comment type="caution">
    <text evidence="2">The sequence shown here is derived from an EMBL/GenBank/DDBJ whole genome shotgun (WGS) entry which is preliminary data.</text>
</comment>
<dbReference type="OrthoDB" id="10463492at2759"/>
<feature type="region of interest" description="Disordered" evidence="1">
    <location>
        <begin position="203"/>
        <end position="229"/>
    </location>
</feature>
<keyword evidence="3" id="KW-1185">Reference proteome</keyword>
<feature type="region of interest" description="Disordered" evidence="1">
    <location>
        <begin position="160"/>
        <end position="184"/>
    </location>
</feature>
<dbReference type="Proteomes" id="UP000683925">
    <property type="component" value="Unassembled WGS sequence"/>
</dbReference>
<name>A0A8S1SZ57_PAROT</name>
<feature type="compositionally biased region" description="Polar residues" evidence="1">
    <location>
        <begin position="203"/>
        <end position="220"/>
    </location>
</feature>
<organism evidence="2 3">
    <name type="scientific">Paramecium octaurelia</name>
    <dbReference type="NCBI Taxonomy" id="43137"/>
    <lineage>
        <taxon>Eukaryota</taxon>
        <taxon>Sar</taxon>
        <taxon>Alveolata</taxon>
        <taxon>Ciliophora</taxon>
        <taxon>Intramacronucleata</taxon>
        <taxon>Oligohymenophorea</taxon>
        <taxon>Peniculida</taxon>
        <taxon>Parameciidae</taxon>
        <taxon>Paramecium</taxon>
    </lineage>
</organism>
<protein>
    <submittedName>
        <fullName evidence="2">Uncharacterized protein</fullName>
    </submittedName>
</protein>
<dbReference type="AlphaFoldDB" id="A0A8S1SZ57"/>
<evidence type="ECO:0000256" key="1">
    <source>
        <dbReference type="SAM" id="MobiDB-lite"/>
    </source>
</evidence>
<evidence type="ECO:0000313" key="3">
    <source>
        <dbReference type="Proteomes" id="UP000683925"/>
    </source>
</evidence>
<gene>
    <name evidence="2" type="ORF">POCTA_138.1.T0160276</name>
</gene>
<proteinExistence type="predicted"/>
<accession>A0A8S1SZ57</accession>